<dbReference type="EMBL" id="CAJVPS010027872">
    <property type="protein sequence ID" value="CAG8725014.1"/>
    <property type="molecule type" value="Genomic_DNA"/>
</dbReference>
<evidence type="ECO:0000313" key="1">
    <source>
        <dbReference type="EMBL" id="CAG8725014.1"/>
    </source>
</evidence>
<gene>
    <name evidence="1" type="ORF">ALEPTO_LOCUS12400</name>
</gene>
<evidence type="ECO:0000313" key="2">
    <source>
        <dbReference type="Proteomes" id="UP000789508"/>
    </source>
</evidence>
<reference evidence="1" key="1">
    <citation type="submission" date="2021-06" db="EMBL/GenBank/DDBJ databases">
        <authorList>
            <person name="Kallberg Y."/>
            <person name="Tangrot J."/>
            <person name="Rosling A."/>
        </authorList>
    </citation>
    <scope>NUCLEOTIDE SEQUENCE</scope>
    <source>
        <strain evidence="1">FL130A</strain>
    </source>
</reference>
<comment type="caution">
    <text evidence="1">The sequence shown here is derived from an EMBL/GenBank/DDBJ whole genome shotgun (WGS) entry which is preliminary data.</text>
</comment>
<name>A0A9N9I7G8_9GLOM</name>
<proteinExistence type="predicted"/>
<accession>A0A9N9I7G8</accession>
<sequence>SSSSRSEGILSLIVVGRLSFVNSWSTQVNGLDNCGIMRFRSRN</sequence>
<dbReference type="Proteomes" id="UP000789508">
    <property type="component" value="Unassembled WGS sequence"/>
</dbReference>
<keyword evidence="2" id="KW-1185">Reference proteome</keyword>
<protein>
    <submittedName>
        <fullName evidence="1">8872_t:CDS:1</fullName>
    </submittedName>
</protein>
<dbReference type="AlphaFoldDB" id="A0A9N9I7G8"/>
<feature type="non-terminal residue" evidence="1">
    <location>
        <position position="1"/>
    </location>
</feature>
<organism evidence="1 2">
    <name type="scientific">Ambispora leptoticha</name>
    <dbReference type="NCBI Taxonomy" id="144679"/>
    <lineage>
        <taxon>Eukaryota</taxon>
        <taxon>Fungi</taxon>
        <taxon>Fungi incertae sedis</taxon>
        <taxon>Mucoromycota</taxon>
        <taxon>Glomeromycotina</taxon>
        <taxon>Glomeromycetes</taxon>
        <taxon>Archaeosporales</taxon>
        <taxon>Ambisporaceae</taxon>
        <taxon>Ambispora</taxon>
    </lineage>
</organism>